<evidence type="ECO:0000256" key="10">
    <source>
        <dbReference type="SAM" id="Phobius"/>
    </source>
</evidence>
<feature type="transmembrane region" description="Helical" evidence="10">
    <location>
        <begin position="404"/>
        <end position="424"/>
    </location>
</feature>
<sequence>MTLDDFSIKNGLQPRPSSSNGLWLLFLLPTAIITSAFKYSIAISQAYKISSILSINMTIISISIIYYKHYNRKIRLSNVWNILAAIITGILFRVCLRKSLVFCSFASGFSTFTYVVFYKFVLKKFKECFTLGEAGVVSQASALLVFFTISNVLNYGLSGSPFKSNMQISTLIIELGLAGVGLIAFTCYYFKITNARSFYCVSIIQIFTVIIGPLHVLLETSPVLWIINQMFNDRSTIKLILYWVFCTSIAVLAVSNQIFYARKASTGHRKIFHFLAVIVYVPGLIYRCSFLYLASGVVLGIILALEIIRNLRIPPLGVHLQDGFVVFSDEKDREQLAVTPIYLLTGCSLPMWIHPHPCDLTDSATFDLLPLLSGLMSIGVGDTMASIVGSNFGRFKWPGSKKTIEGTLACVFSQIGLVYLLLYFNLIQSLSTYDSVKLFAAIGITSLIEAKTSQVDNLVLPLVMYIILIM</sequence>
<comment type="subcellular location">
    <subcellularLocation>
        <location evidence="1">Endoplasmic reticulum membrane</location>
        <topology evidence="1">Multi-pass membrane protein</topology>
    </subcellularLocation>
</comment>
<keyword evidence="7" id="KW-0256">Endoplasmic reticulum</keyword>
<dbReference type="GO" id="GO:0043048">
    <property type="term" value="P:dolichyl monophosphate biosynthetic process"/>
    <property type="evidence" value="ECO:0007669"/>
    <property type="project" value="TreeGrafter"/>
</dbReference>
<evidence type="ECO:0000256" key="6">
    <source>
        <dbReference type="ARBA" id="ARBA00022777"/>
    </source>
</evidence>
<dbReference type="EMBL" id="OU900095">
    <property type="protein sequence ID" value="CAG9859146.1"/>
    <property type="molecule type" value="Genomic_DNA"/>
</dbReference>
<evidence type="ECO:0000256" key="4">
    <source>
        <dbReference type="ARBA" id="ARBA00022679"/>
    </source>
</evidence>
<comment type="similarity">
    <text evidence="2">Belongs to the polyprenol kinase family.</text>
</comment>
<evidence type="ECO:0000256" key="3">
    <source>
        <dbReference type="ARBA" id="ARBA00012132"/>
    </source>
</evidence>
<evidence type="ECO:0000256" key="7">
    <source>
        <dbReference type="ARBA" id="ARBA00022824"/>
    </source>
</evidence>
<evidence type="ECO:0000256" key="1">
    <source>
        <dbReference type="ARBA" id="ARBA00004477"/>
    </source>
</evidence>
<dbReference type="EC" id="2.7.1.108" evidence="3"/>
<feature type="transmembrane region" description="Helical" evidence="10">
    <location>
        <begin position="21"/>
        <end position="41"/>
    </location>
</feature>
<protein>
    <recommendedName>
        <fullName evidence="3">dolichol kinase</fullName>
        <ecNumber evidence="3">2.7.1.108</ecNumber>
    </recommendedName>
</protein>
<keyword evidence="6" id="KW-0418">Kinase</keyword>
<dbReference type="PANTHER" id="PTHR13205">
    <property type="entry name" value="TRANSMEMBRANE PROTEIN 15-RELATED"/>
    <property type="match status" value="1"/>
</dbReference>
<keyword evidence="9 10" id="KW-0472">Membrane</keyword>
<feature type="transmembrane region" description="Helical" evidence="10">
    <location>
        <begin position="168"/>
        <end position="190"/>
    </location>
</feature>
<dbReference type="Proteomes" id="UP001153712">
    <property type="component" value="Chromosome 2"/>
</dbReference>
<keyword evidence="8 10" id="KW-1133">Transmembrane helix</keyword>
<evidence type="ECO:0000256" key="9">
    <source>
        <dbReference type="ARBA" id="ARBA00023136"/>
    </source>
</evidence>
<accession>A0A9N9TMI0</accession>
<keyword evidence="4" id="KW-0808">Transferase</keyword>
<gene>
    <name evidence="11" type="ORF">PHYEVI_LOCUS5520</name>
</gene>
<feature type="transmembrane region" description="Helical" evidence="10">
    <location>
        <begin position="79"/>
        <end position="96"/>
    </location>
</feature>
<feature type="transmembrane region" description="Helical" evidence="10">
    <location>
        <begin position="271"/>
        <end position="286"/>
    </location>
</feature>
<dbReference type="OrthoDB" id="377083at2759"/>
<evidence type="ECO:0000313" key="11">
    <source>
        <dbReference type="EMBL" id="CAG9859146.1"/>
    </source>
</evidence>
<dbReference type="GO" id="GO:0004168">
    <property type="term" value="F:dolichol kinase activity"/>
    <property type="evidence" value="ECO:0007669"/>
    <property type="project" value="UniProtKB-EC"/>
</dbReference>
<dbReference type="AlphaFoldDB" id="A0A9N9TMI0"/>
<evidence type="ECO:0000256" key="5">
    <source>
        <dbReference type="ARBA" id="ARBA00022692"/>
    </source>
</evidence>
<dbReference type="InterPro" id="IPR032974">
    <property type="entry name" value="Polypren_kinase"/>
</dbReference>
<reference evidence="11" key="1">
    <citation type="submission" date="2022-01" db="EMBL/GenBank/DDBJ databases">
        <authorList>
            <person name="King R."/>
        </authorList>
    </citation>
    <scope>NUCLEOTIDE SEQUENCE</scope>
</reference>
<evidence type="ECO:0000256" key="8">
    <source>
        <dbReference type="ARBA" id="ARBA00022989"/>
    </source>
</evidence>
<dbReference type="PANTHER" id="PTHR13205:SF15">
    <property type="entry name" value="DOLICHOL KINASE"/>
    <property type="match status" value="1"/>
</dbReference>
<feature type="transmembrane region" description="Helical" evidence="10">
    <location>
        <begin position="368"/>
        <end position="392"/>
    </location>
</feature>
<proteinExistence type="inferred from homology"/>
<feature type="transmembrane region" description="Helical" evidence="10">
    <location>
        <begin position="47"/>
        <end position="67"/>
    </location>
</feature>
<dbReference type="GO" id="GO:0005789">
    <property type="term" value="C:endoplasmic reticulum membrane"/>
    <property type="evidence" value="ECO:0007669"/>
    <property type="project" value="UniProtKB-SubCell"/>
</dbReference>
<feature type="transmembrane region" description="Helical" evidence="10">
    <location>
        <begin position="134"/>
        <end position="156"/>
    </location>
</feature>
<name>A0A9N9TMI0_PHYSR</name>
<evidence type="ECO:0000256" key="2">
    <source>
        <dbReference type="ARBA" id="ARBA00010794"/>
    </source>
</evidence>
<keyword evidence="12" id="KW-1185">Reference proteome</keyword>
<feature type="transmembrane region" description="Helical" evidence="10">
    <location>
        <begin position="240"/>
        <end position="259"/>
    </location>
</feature>
<feature type="transmembrane region" description="Helical" evidence="10">
    <location>
        <begin position="102"/>
        <end position="122"/>
    </location>
</feature>
<keyword evidence="5 10" id="KW-0812">Transmembrane</keyword>
<organism evidence="11 12">
    <name type="scientific">Phyllotreta striolata</name>
    <name type="common">Striped flea beetle</name>
    <name type="synonym">Crioceris striolata</name>
    <dbReference type="NCBI Taxonomy" id="444603"/>
    <lineage>
        <taxon>Eukaryota</taxon>
        <taxon>Metazoa</taxon>
        <taxon>Ecdysozoa</taxon>
        <taxon>Arthropoda</taxon>
        <taxon>Hexapoda</taxon>
        <taxon>Insecta</taxon>
        <taxon>Pterygota</taxon>
        <taxon>Neoptera</taxon>
        <taxon>Endopterygota</taxon>
        <taxon>Coleoptera</taxon>
        <taxon>Polyphaga</taxon>
        <taxon>Cucujiformia</taxon>
        <taxon>Chrysomeloidea</taxon>
        <taxon>Chrysomelidae</taxon>
        <taxon>Galerucinae</taxon>
        <taxon>Alticini</taxon>
        <taxon>Phyllotreta</taxon>
    </lineage>
</organism>
<evidence type="ECO:0000313" key="12">
    <source>
        <dbReference type="Proteomes" id="UP001153712"/>
    </source>
</evidence>
<feature type="transmembrane region" description="Helical" evidence="10">
    <location>
        <begin position="197"/>
        <end position="218"/>
    </location>
</feature>